<sequence length="144" mass="15246">MKKRIMVIILAATLGAAVITGCGDNTASDTGKSVVDMLSEANMVATVVDFSESGCTVIKGTESEDEQKLASAGGDVDDKSKINVVYSNSVSFQLATATVGASDANLEDTGKNELKKQSNVYLYGTYQDDGTFLADKVIIYRTLR</sequence>
<proteinExistence type="predicted"/>
<feature type="chain" id="PRO_5032941639" description="Lipoprotein" evidence="1">
    <location>
        <begin position="28"/>
        <end position="144"/>
    </location>
</feature>
<evidence type="ECO:0000313" key="2">
    <source>
        <dbReference type="EMBL" id="MSS42077.1"/>
    </source>
</evidence>
<accession>A0A844FBR3</accession>
<evidence type="ECO:0008006" key="4">
    <source>
        <dbReference type="Google" id="ProtNLM"/>
    </source>
</evidence>
<dbReference type="RefSeq" id="WP_154322512.1">
    <property type="nucleotide sequence ID" value="NZ_CAMAAA010000042.1"/>
</dbReference>
<feature type="signal peptide" evidence="1">
    <location>
        <begin position="1"/>
        <end position="27"/>
    </location>
</feature>
<protein>
    <recommendedName>
        <fullName evidence="4">Lipoprotein</fullName>
    </recommendedName>
</protein>
<name>A0A844FBR3_CLOSV</name>
<dbReference type="EMBL" id="VUMB01000084">
    <property type="protein sequence ID" value="MSS42077.1"/>
    <property type="molecule type" value="Genomic_DNA"/>
</dbReference>
<comment type="caution">
    <text evidence="2">The sequence shown here is derived from an EMBL/GenBank/DDBJ whole genome shotgun (WGS) entry which is preliminary data.</text>
</comment>
<dbReference type="AlphaFoldDB" id="A0A844FBR3"/>
<organism evidence="2 3">
    <name type="scientific">Clostridium scindens (strain JCM 10418 / VPI 12708)</name>
    <dbReference type="NCBI Taxonomy" id="29347"/>
    <lineage>
        <taxon>Bacteria</taxon>
        <taxon>Bacillati</taxon>
        <taxon>Bacillota</taxon>
        <taxon>Clostridia</taxon>
        <taxon>Lachnospirales</taxon>
        <taxon>Lachnospiraceae</taxon>
    </lineage>
</organism>
<gene>
    <name evidence="2" type="ORF">FYJ37_17715</name>
</gene>
<reference evidence="2 3" key="1">
    <citation type="submission" date="2019-08" db="EMBL/GenBank/DDBJ databases">
        <title>In-depth cultivation of the pig gut microbiome towards novel bacterial diversity and tailored functional studies.</title>
        <authorList>
            <person name="Wylensek D."/>
            <person name="Hitch T.C.A."/>
            <person name="Clavel T."/>
        </authorList>
    </citation>
    <scope>NUCLEOTIDE SEQUENCE [LARGE SCALE GENOMIC DNA]</scope>
    <source>
        <strain evidence="2 3">BL-389-WT-3D</strain>
    </source>
</reference>
<keyword evidence="1" id="KW-0732">Signal</keyword>
<dbReference type="PROSITE" id="PS51257">
    <property type="entry name" value="PROKAR_LIPOPROTEIN"/>
    <property type="match status" value="1"/>
</dbReference>
<evidence type="ECO:0000313" key="3">
    <source>
        <dbReference type="Proteomes" id="UP000462363"/>
    </source>
</evidence>
<evidence type="ECO:0000256" key="1">
    <source>
        <dbReference type="SAM" id="SignalP"/>
    </source>
</evidence>
<dbReference type="Proteomes" id="UP000462363">
    <property type="component" value="Unassembled WGS sequence"/>
</dbReference>